<dbReference type="Ensembl" id="ENSPANT00000010226.3">
    <property type="protein sequence ID" value="ENSPANP00000009425.2"/>
    <property type="gene ID" value="ENSPANG00000026356.3"/>
</dbReference>
<dbReference type="Pfam" id="PF03823">
    <property type="entry name" value="Neurokinin_B"/>
    <property type="match status" value="1"/>
</dbReference>
<dbReference type="eggNOG" id="ENOG502S4B9">
    <property type="taxonomic scope" value="Eukaryota"/>
</dbReference>
<evidence type="ECO:0000256" key="2">
    <source>
        <dbReference type="ARBA" id="ARBA00007518"/>
    </source>
</evidence>
<feature type="region of interest" description="Disordered" evidence="9">
    <location>
        <begin position="167"/>
        <end position="196"/>
    </location>
</feature>
<dbReference type="CTD" id="6866"/>
<keyword evidence="4" id="KW-0165">Cleavage on pair of basic residues</keyword>
<organism evidence="10 11">
    <name type="scientific">Papio anubis</name>
    <name type="common">Olive baboon</name>
    <dbReference type="NCBI Taxonomy" id="9555"/>
    <lineage>
        <taxon>Eukaryota</taxon>
        <taxon>Metazoa</taxon>
        <taxon>Chordata</taxon>
        <taxon>Craniata</taxon>
        <taxon>Vertebrata</taxon>
        <taxon>Euteleostomi</taxon>
        <taxon>Mammalia</taxon>
        <taxon>Eutheria</taxon>
        <taxon>Euarchontoglires</taxon>
        <taxon>Primates</taxon>
        <taxon>Haplorrhini</taxon>
        <taxon>Catarrhini</taxon>
        <taxon>Cercopithecidae</taxon>
        <taxon>Cercopithecinae</taxon>
        <taxon>Papio</taxon>
    </lineage>
</organism>
<gene>
    <name evidence="10" type="primary">TAC3</name>
</gene>
<reference evidence="10" key="3">
    <citation type="submission" date="2025-09" db="UniProtKB">
        <authorList>
            <consortium name="Ensembl"/>
        </authorList>
    </citation>
    <scope>IDENTIFICATION</scope>
</reference>
<dbReference type="STRING" id="9555.ENSPANP00000009425"/>
<feature type="region of interest" description="Disordered" evidence="9">
    <location>
        <begin position="139"/>
        <end position="158"/>
    </location>
</feature>
<dbReference type="PROSITE" id="PS00267">
    <property type="entry name" value="TACHYKININ"/>
    <property type="match status" value="1"/>
</dbReference>
<comment type="similarity">
    <text evidence="2">Belongs to the tachykinin family.</text>
</comment>
<sequence length="196" mass="21267">MSDGGAGKLSPRALPPSQKYFPPSLQTRAWTVELGAGKAGSGQAAGNECLLCLHPHCIFLFSPLPESCPFALPGTMRIMLLFTAILTFSLAQSFGAVCKEPQEEMVPGGGHSKRDLDLYQLLQRLFKSHSSLEGLLKAMSQASTDPKESTSPEKRDMHDFFVGLMGKRSVKPDSPTDVNQENVPSFGTLKYPPRAE</sequence>
<keyword evidence="3" id="KW-0964">Secreted</keyword>
<evidence type="ECO:0000256" key="5">
    <source>
        <dbReference type="ARBA" id="ARBA00022729"/>
    </source>
</evidence>
<feature type="compositionally biased region" description="Polar residues" evidence="9">
    <location>
        <begin position="176"/>
        <end position="185"/>
    </location>
</feature>
<keyword evidence="6" id="KW-0027">Amidation</keyword>
<dbReference type="GO" id="GO:0007218">
    <property type="term" value="P:neuropeptide signaling pathway"/>
    <property type="evidence" value="ECO:0007669"/>
    <property type="project" value="UniProtKB-KW"/>
</dbReference>
<comment type="subcellular location">
    <subcellularLocation>
        <location evidence="1">Secreted</location>
    </subcellularLocation>
</comment>
<dbReference type="PANTHER" id="PTHR15536:SF1">
    <property type="entry name" value="TACHYKININ-3"/>
    <property type="match status" value="1"/>
</dbReference>
<accession>A0A096N9T9</accession>
<evidence type="ECO:0000256" key="3">
    <source>
        <dbReference type="ARBA" id="ARBA00022525"/>
    </source>
</evidence>
<dbReference type="PRINTS" id="PR01828">
    <property type="entry name" value="NEUROKININB"/>
</dbReference>
<dbReference type="HOGENOM" id="CLU_138627_0_0_1"/>
<comment type="function">
    <text evidence="8">Tachykinins are active peptides which excite neurons, evoke behavioral responses, are potent vasodilators and secretagogues, and contract (directly or indirectly) many smooth muscles. Is a critical central regulator of gonadal function.</text>
</comment>
<evidence type="ECO:0000256" key="4">
    <source>
        <dbReference type="ARBA" id="ARBA00022685"/>
    </source>
</evidence>
<evidence type="ECO:0000313" key="10">
    <source>
        <dbReference type="Ensembl" id="ENSPANP00000009425.2"/>
    </source>
</evidence>
<protein>
    <submittedName>
        <fullName evidence="10">Tachykinin 3</fullName>
    </submittedName>
</protein>
<dbReference type="GO" id="GO:0005576">
    <property type="term" value="C:extracellular region"/>
    <property type="evidence" value="ECO:0007669"/>
    <property type="project" value="UniProtKB-SubCell"/>
</dbReference>
<evidence type="ECO:0000256" key="1">
    <source>
        <dbReference type="ARBA" id="ARBA00004613"/>
    </source>
</evidence>
<proteinExistence type="inferred from homology"/>
<reference evidence="10 11" key="1">
    <citation type="submission" date="2012-03" db="EMBL/GenBank/DDBJ databases">
        <title>Whole Genome Assembly of Papio anubis.</title>
        <authorList>
            <person name="Liu Y.L."/>
            <person name="Abraham K.A."/>
            <person name="Akbar H.A."/>
            <person name="Ali S.A."/>
            <person name="Anosike U.A."/>
            <person name="Aqrawi P.A."/>
            <person name="Arias F.A."/>
            <person name="Attaway T.A."/>
            <person name="Awwad R.A."/>
            <person name="Babu C.B."/>
            <person name="Bandaranaike D.B."/>
            <person name="Battles P.B."/>
            <person name="Bell A.B."/>
            <person name="Beltran B.B."/>
            <person name="Berhane-Mersha D.B."/>
            <person name="Bess C.B."/>
            <person name="Bickham C.B."/>
            <person name="Bolden T.B."/>
            <person name="Carter K.C."/>
            <person name="Chau D.C."/>
            <person name="Chavez A.C."/>
            <person name="Clerc-Blankenburg K.C."/>
            <person name="Coyle M.C."/>
            <person name="Dao M.D."/>
            <person name="Davila M.L.D."/>
            <person name="Davy-Carroll L.D."/>
            <person name="Denson S.D."/>
            <person name="Dinh H.D."/>
            <person name="Fernandez S.F."/>
            <person name="Fernando P.F."/>
            <person name="Forbes L.F."/>
            <person name="Francis C.F."/>
            <person name="Francisco L.F."/>
            <person name="Fu Q.F."/>
            <person name="Garcia-Iii R.G."/>
            <person name="Garrett T.G."/>
            <person name="Gross S.G."/>
            <person name="Gubbala S.G."/>
            <person name="Hirani K.H."/>
            <person name="Hogues M.H."/>
            <person name="Hollins B.H."/>
            <person name="Jackson L.J."/>
            <person name="Javaid M.J."/>
            <person name="Jhangiani S.J."/>
            <person name="Johnson A.J."/>
            <person name="Johnson B.J."/>
            <person name="Jones J.J."/>
            <person name="Joshi V.J."/>
            <person name="Kalu J.K."/>
            <person name="Khan N.K."/>
            <person name="Korchina V.K."/>
            <person name="Kovar C.K."/>
            <person name="Lago L.L."/>
            <person name="Lara F.L."/>
            <person name="Le T.-K.L."/>
            <person name="Lee S.L."/>
            <person name="Legall-Iii F.L."/>
            <person name="Lemon S.L."/>
            <person name="Liu J.L."/>
            <person name="Liu Y.-S.L."/>
            <person name="Liyanage D.L."/>
            <person name="Lopez J.L."/>
            <person name="Lorensuhewa L.L."/>
            <person name="Mata R.M."/>
            <person name="Mathew T.M."/>
            <person name="Mercado C.M."/>
            <person name="Mercado I.M."/>
            <person name="Morales K.M."/>
            <person name="Morgan M.M."/>
            <person name="Munidasa M.M."/>
            <person name="Ngo D.N."/>
            <person name="Nguyen L.N."/>
            <person name="Nguyen T.N."/>
            <person name="Nguyen N.N."/>
            <person name="Obregon M.O."/>
            <person name="Okwuonu G.O."/>
            <person name="Ongeri F.O."/>
            <person name="Onwere C.O."/>
            <person name="Osifeso I.O."/>
            <person name="Parra A.P."/>
            <person name="Patil S.P."/>
            <person name="Perez A.P."/>
            <person name="Perez Y.P."/>
            <person name="Pham C.P."/>
            <person name="Pu L.-L.P."/>
            <person name="Puazo M.P."/>
            <person name="Quiroz J.Q."/>
            <person name="Rouhana J.R."/>
            <person name="Ruiz M.R."/>
            <person name="Ruiz S.-J.R."/>
            <person name="Saada N.S."/>
            <person name="Santibanez J.S."/>
            <person name="Scheel M.S."/>
            <person name="Schneider B.S."/>
            <person name="Simmons D.S."/>
            <person name="Sisson I.S."/>
            <person name="Tang L.-Y.T."/>
            <person name="Thornton R.T."/>
            <person name="Tisius J.T."/>
            <person name="Toledanes G.T."/>
            <person name="Trejos Z.T."/>
            <person name="Usmani K.U."/>
            <person name="Varghese R.V."/>
            <person name="Vattathil S.V."/>
            <person name="Vee V.V."/>
            <person name="Walker D.W."/>
            <person name="Weissenberger G.W."/>
            <person name="White C.W."/>
            <person name="Williams A.W."/>
            <person name="Woodworth J.W."/>
            <person name="Wright R.W."/>
            <person name="Zhu Y.Z."/>
            <person name="Han Y.H."/>
            <person name="Newsham I.N."/>
            <person name="Nazareth L.N."/>
            <person name="Worley K.W."/>
            <person name="Muzny D.M."/>
            <person name="Rogers J.R."/>
            <person name="Gibbs R.G."/>
        </authorList>
    </citation>
    <scope>NUCLEOTIDE SEQUENCE [LARGE SCALE GENOMIC DNA]</scope>
</reference>
<dbReference type="GeneID" id="101021173"/>
<dbReference type="OMA" id="MDFQKRD"/>
<dbReference type="PANTHER" id="PTHR15536">
    <property type="entry name" value="TACHYKININ-3"/>
    <property type="match status" value="1"/>
</dbReference>
<evidence type="ECO:0000313" key="11">
    <source>
        <dbReference type="Proteomes" id="UP000028761"/>
    </source>
</evidence>
<feature type="compositionally biased region" description="Basic and acidic residues" evidence="9">
    <location>
        <begin position="145"/>
        <end position="158"/>
    </location>
</feature>
<dbReference type="RefSeq" id="XP_021778969.1">
    <property type="nucleotide sequence ID" value="XM_021923277.1"/>
</dbReference>
<name>A0A096N9T9_PAPAN</name>
<evidence type="ECO:0000256" key="7">
    <source>
        <dbReference type="ARBA" id="ARBA00023320"/>
    </source>
</evidence>
<evidence type="ECO:0000256" key="6">
    <source>
        <dbReference type="ARBA" id="ARBA00022815"/>
    </source>
</evidence>
<dbReference type="Bgee" id="ENSPANG00000026356">
    <property type="expression patterns" value="Expressed in medial globus pallidus and 43 other cell types or tissues"/>
</dbReference>
<keyword evidence="5" id="KW-0732">Signal</keyword>
<dbReference type="InterPro" id="IPR003635">
    <property type="entry name" value="Neurokinin-B/TAC3"/>
</dbReference>
<dbReference type="GO" id="GO:0007217">
    <property type="term" value="P:tachykinin receptor signaling pathway"/>
    <property type="evidence" value="ECO:0007669"/>
    <property type="project" value="InterPro"/>
</dbReference>
<dbReference type="GeneTree" id="ENSGT00390000000335"/>
<dbReference type="Proteomes" id="UP000028761">
    <property type="component" value="Chromosome 9"/>
</dbReference>
<feature type="region of interest" description="Disordered" evidence="9">
    <location>
        <begin position="1"/>
        <end position="20"/>
    </location>
</feature>
<keyword evidence="7" id="KW-0527">Neuropeptide</keyword>
<dbReference type="GO" id="GO:0045777">
    <property type="term" value="P:positive regulation of blood pressure"/>
    <property type="evidence" value="ECO:0007669"/>
    <property type="project" value="TreeGrafter"/>
</dbReference>
<dbReference type="InterPro" id="IPR013055">
    <property type="entry name" value="Tachy_Neuro_lke_CS"/>
</dbReference>
<keyword evidence="11" id="KW-1185">Reference proteome</keyword>
<reference evidence="10" key="2">
    <citation type="submission" date="2025-08" db="UniProtKB">
        <authorList>
            <consortium name="Ensembl"/>
        </authorList>
    </citation>
    <scope>IDENTIFICATION</scope>
</reference>
<evidence type="ECO:0000256" key="8">
    <source>
        <dbReference type="ARBA" id="ARBA00045164"/>
    </source>
</evidence>
<dbReference type="AlphaFoldDB" id="A0A096N9T9"/>
<evidence type="ECO:0000256" key="9">
    <source>
        <dbReference type="SAM" id="MobiDB-lite"/>
    </source>
</evidence>